<dbReference type="SUPFAM" id="SSF52402">
    <property type="entry name" value="Adenine nucleotide alpha hydrolases-like"/>
    <property type="match status" value="1"/>
</dbReference>
<dbReference type="PANTHER" id="PTHR43153:SF5">
    <property type="entry name" value="PROTEIN FIXB-RELATED"/>
    <property type="match status" value="1"/>
</dbReference>
<evidence type="ECO:0000256" key="2">
    <source>
        <dbReference type="ARBA" id="ARBA00022448"/>
    </source>
</evidence>
<feature type="domain" description="Electron transfer flavoprotein alpha subunit C-terminal" evidence="5">
    <location>
        <begin position="196"/>
        <end position="276"/>
    </location>
</feature>
<dbReference type="InterPro" id="IPR014731">
    <property type="entry name" value="ETF_asu_C"/>
</dbReference>
<evidence type="ECO:0000256" key="3">
    <source>
        <dbReference type="ARBA" id="ARBA00022630"/>
    </source>
</evidence>
<name>A0ABS7DQ43_9FIRM</name>
<evidence type="ECO:0000256" key="4">
    <source>
        <dbReference type="ARBA" id="ARBA00022827"/>
    </source>
</evidence>
<dbReference type="Pfam" id="PF01012">
    <property type="entry name" value="ETF"/>
    <property type="match status" value="1"/>
</dbReference>
<keyword evidence="3" id="KW-0285">Flavoprotein</keyword>
<dbReference type="InterPro" id="IPR001308">
    <property type="entry name" value="ETF_a/FixB"/>
</dbReference>
<evidence type="ECO:0000313" key="7">
    <source>
        <dbReference type="EMBL" id="MBW7573323.1"/>
    </source>
</evidence>
<evidence type="ECO:0000259" key="5">
    <source>
        <dbReference type="Pfam" id="PF00766"/>
    </source>
</evidence>
<keyword evidence="8" id="KW-1185">Reference proteome</keyword>
<dbReference type="InterPro" id="IPR029035">
    <property type="entry name" value="DHS-like_NAD/FAD-binding_dom"/>
</dbReference>
<feature type="domain" description="Electron transfer flavoprotein alpha/beta-subunit N-terminal" evidence="6">
    <location>
        <begin position="49"/>
        <end position="165"/>
    </location>
</feature>
<organism evidence="7 8">
    <name type="scientific">Caproiciproducens faecalis</name>
    <dbReference type="NCBI Taxonomy" id="2820301"/>
    <lineage>
        <taxon>Bacteria</taxon>
        <taxon>Bacillati</taxon>
        <taxon>Bacillota</taxon>
        <taxon>Clostridia</taxon>
        <taxon>Eubacteriales</taxon>
        <taxon>Acutalibacteraceae</taxon>
        <taxon>Caproiciproducens</taxon>
    </lineage>
</organism>
<dbReference type="Gene3D" id="3.40.50.1220">
    <property type="entry name" value="TPP-binding domain"/>
    <property type="match status" value="1"/>
</dbReference>
<dbReference type="InterPro" id="IPR014729">
    <property type="entry name" value="Rossmann-like_a/b/a_fold"/>
</dbReference>
<evidence type="ECO:0000256" key="1">
    <source>
        <dbReference type="ARBA" id="ARBA00005817"/>
    </source>
</evidence>
<dbReference type="Proteomes" id="UP000719942">
    <property type="component" value="Unassembled WGS sequence"/>
</dbReference>
<gene>
    <name evidence="7" type="ORF">J5W02_10935</name>
</gene>
<protein>
    <submittedName>
        <fullName evidence="7">Electron transfer flavoprotein subunit alpha/FixB family protein</fullName>
    </submittedName>
</protein>
<dbReference type="PANTHER" id="PTHR43153">
    <property type="entry name" value="ELECTRON TRANSFER FLAVOPROTEIN ALPHA"/>
    <property type="match status" value="1"/>
</dbReference>
<dbReference type="Pfam" id="PF00766">
    <property type="entry name" value="ETF_alpha"/>
    <property type="match status" value="1"/>
</dbReference>
<comment type="similarity">
    <text evidence="1">Belongs to the ETF alpha-subunit/FixB family.</text>
</comment>
<reference evidence="7 8" key="1">
    <citation type="submission" date="2021-03" db="EMBL/GenBank/DDBJ databases">
        <title>Caproiciproducens sp. nov. isolated from feces of cow.</title>
        <authorList>
            <person name="Choi J.-Y."/>
        </authorList>
    </citation>
    <scope>NUCLEOTIDE SEQUENCE [LARGE SCALE GENOMIC DNA]</scope>
    <source>
        <strain evidence="7 8">AGMB10547</strain>
    </source>
</reference>
<dbReference type="EMBL" id="JAGFNZ010000004">
    <property type="protein sequence ID" value="MBW7573323.1"/>
    <property type="molecule type" value="Genomic_DNA"/>
</dbReference>
<accession>A0ABS7DQ43</accession>
<keyword evidence="4" id="KW-0274">FAD</keyword>
<dbReference type="Gene3D" id="3.40.50.620">
    <property type="entry name" value="HUPs"/>
    <property type="match status" value="1"/>
</dbReference>
<keyword evidence="2" id="KW-0813">Transport</keyword>
<comment type="caution">
    <text evidence="7">The sequence shown here is derived from an EMBL/GenBank/DDBJ whole genome shotgun (WGS) entry which is preliminary data.</text>
</comment>
<sequence length="319" mass="34485">MKAILVLNACANDYRIQSQFLAGFLQQRTKGVEADTAVVFHTQEADRAELLSSVPAKEAILICLTKARTETMLNQLEKLGFEQTDRVYLFAGNCFGSELAVRMGQRCGGTFLTGVDTVQCTKEGITVTKSVYSGHMEAEFALKRAPYCLSVSRSSAEPVMQKGPTAEILEEWTAREDTENDFSEDYTLIPGNEEKNLETAPFLLAAGSGAKNKEGIEAMAQAAEKMGAEFGVSRPVAMSAWAPMSCLIGVSGAMIKPEICIAAGVSGAPAFYAGIEKSGFIVSVNSDPRAPIHRKSDIAIVDDWHTVLKHLSDQFPKSL</sequence>
<evidence type="ECO:0000313" key="8">
    <source>
        <dbReference type="Proteomes" id="UP000719942"/>
    </source>
</evidence>
<dbReference type="InterPro" id="IPR014730">
    <property type="entry name" value="ETF_a/b_N"/>
</dbReference>
<dbReference type="RefSeq" id="WP_219965728.1">
    <property type="nucleotide sequence ID" value="NZ_JAGFNZ010000004.1"/>
</dbReference>
<evidence type="ECO:0000259" key="6">
    <source>
        <dbReference type="Pfam" id="PF01012"/>
    </source>
</evidence>
<dbReference type="SUPFAM" id="SSF52467">
    <property type="entry name" value="DHS-like NAD/FAD-binding domain"/>
    <property type="match status" value="1"/>
</dbReference>
<proteinExistence type="inferred from homology"/>